<dbReference type="EMBL" id="FODD01000056">
    <property type="protein sequence ID" value="SEO92570.1"/>
    <property type="molecule type" value="Genomic_DNA"/>
</dbReference>
<gene>
    <name evidence="10" type="ORF">SAMN05216267_105621</name>
</gene>
<evidence type="ECO:0000256" key="4">
    <source>
        <dbReference type="ARBA" id="ARBA00022729"/>
    </source>
</evidence>
<evidence type="ECO:0000256" key="5">
    <source>
        <dbReference type="ARBA" id="ARBA00022889"/>
    </source>
</evidence>
<keyword evidence="4 8" id="KW-0732">Signal</keyword>
<dbReference type="PROSITE" id="PS51884">
    <property type="entry name" value="CHAPLIN"/>
    <property type="match status" value="1"/>
</dbReference>
<feature type="signal peptide" evidence="8">
    <location>
        <begin position="1"/>
        <end position="21"/>
    </location>
</feature>
<evidence type="ECO:0000256" key="6">
    <source>
        <dbReference type="ARBA" id="ARBA00023087"/>
    </source>
</evidence>
<keyword evidence="2" id="KW-0134">Cell wall</keyword>
<organism evidence="10 11">
    <name type="scientific">Actinacidiphila rubida</name>
    <dbReference type="NCBI Taxonomy" id="310780"/>
    <lineage>
        <taxon>Bacteria</taxon>
        <taxon>Bacillati</taxon>
        <taxon>Actinomycetota</taxon>
        <taxon>Actinomycetes</taxon>
        <taxon>Kitasatosporales</taxon>
        <taxon>Streptomycetaceae</taxon>
        <taxon>Actinacidiphila</taxon>
    </lineage>
</organism>
<proteinExistence type="predicted"/>
<evidence type="ECO:0000256" key="3">
    <source>
        <dbReference type="ARBA" id="ARBA00022525"/>
    </source>
</evidence>
<protein>
    <submittedName>
        <fullName evidence="10">Small secreted domain</fullName>
    </submittedName>
</protein>
<feature type="compositionally biased region" description="Pro residues" evidence="7">
    <location>
        <begin position="86"/>
        <end position="110"/>
    </location>
</feature>
<feature type="region of interest" description="Disordered" evidence="7">
    <location>
        <begin position="79"/>
        <end position="124"/>
    </location>
</feature>
<reference evidence="10 11" key="1">
    <citation type="submission" date="2016-10" db="EMBL/GenBank/DDBJ databases">
        <authorList>
            <person name="de Groot N.N."/>
        </authorList>
    </citation>
    <scope>NUCLEOTIDE SEQUENCE [LARGE SCALE GENOMIC DNA]</scope>
    <source>
        <strain evidence="10 11">CGMCC 4.2026</strain>
    </source>
</reference>
<dbReference type="GO" id="GO:0007155">
    <property type="term" value="P:cell adhesion"/>
    <property type="evidence" value="ECO:0007669"/>
    <property type="project" value="UniProtKB-KW"/>
</dbReference>
<feature type="chain" id="PRO_5039405509" evidence="8">
    <location>
        <begin position="22"/>
        <end position="166"/>
    </location>
</feature>
<dbReference type="RefSeq" id="WP_069467445.1">
    <property type="nucleotide sequence ID" value="NZ_FODD01000056.1"/>
</dbReference>
<keyword evidence="6" id="KW-0034">Amyloid</keyword>
<accession>A0A1H8TNE0</accession>
<feature type="domain" description="Chaplin" evidence="9">
    <location>
        <begin position="39"/>
        <end position="79"/>
    </location>
</feature>
<evidence type="ECO:0000256" key="8">
    <source>
        <dbReference type="SAM" id="SignalP"/>
    </source>
</evidence>
<comment type="subcellular location">
    <subcellularLocation>
        <location evidence="1">Secreted</location>
        <location evidence="1">Cell wall</location>
    </subcellularLocation>
</comment>
<keyword evidence="3" id="KW-0964">Secreted</keyword>
<evidence type="ECO:0000256" key="1">
    <source>
        <dbReference type="ARBA" id="ARBA00004191"/>
    </source>
</evidence>
<dbReference type="Proteomes" id="UP000181951">
    <property type="component" value="Unassembled WGS sequence"/>
</dbReference>
<evidence type="ECO:0000256" key="2">
    <source>
        <dbReference type="ARBA" id="ARBA00022512"/>
    </source>
</evidence>
<keyword evidence="5" id="KW-0130">Cell adhesion</keyword>
<keyword evidence="11" id="KW-1185">Reference proteome</keyword>
<sequence>MRQILSRSVLTVAAASGILVAAGGLASADSDADGTAAGSPGLLSGNSVEVPVEVPVNVCGNSVDAAALLDPALGDTCSNGDRVPPVATPPRTAVPPAPVPPHRAAPPKAAPPSLAETGTSGRQFGAAGATSAALLLGGAMLYRRGARPAPALTGARHRGGPAHARH</sequence>
<dbReference type="STRING" id="310780.SAMN05216267_105621"/>
<evidence type="ECO:0000256" key="7">
    <source>
        <dbReference type="SAM" id="MobiDB-lite"/>
    </source>
</evidence>
<dbReference type="InterPro" id="IPR005528">
    <property type="entry name" value="ChpA-H"/>
</dbReference>
<dbReference type="Pfam" id="PF03777">
    <property type="entry name" value="ChpA-C"/>
    <property type="match status" value="1"/>
</dbReference>
<evidence type="ECO:0000313" key="10">
    <source>
        <dbReference type="EMBL" id="SEO92570.1"/>
    </source>
</evidence>
<dbReference type="AlphaFoldDB" id="A0A1H8TNE0"/>
<name>A0A1H8TNE0_9ACTN</name>
<evidence type="ECO:0000313" key="11">
    <source>
        <dbReference type="Proteomes" id="UP000181951"/>
    </source>
</evidence>
<evidence type="ECO:0000259" key="9">
    <source>
        <dbReference type="PROSITE" id="PS51884"/>
    </source>
</evidence>